<comment type="caution">
    <text evidence="2">The sequence shown here is derived from an EMBL/GenBank/DDBJ whole genome shotgun (WGS) entry which is preliminary data.</text>
</comment>
<evidence type="ECO:0008006" key="4">
    <source>
        <dbReference type="Google" id="ProtNLM"/>
    </source>
</evidence>
<dbReference type="OrthoDB" id="408152at2759"/>
<dbReference type="Pfam" id="PF17784">
    <property type="entry name" value="Sulfotransfer_4"/>
    <property type="match status" value="1"/>
</dbReference>
<keyword evidence="1" id="KW-0812">Transmembrane</keyword>
<dbReference type="PANTHER" id="PTHR36978">
    <property type="entry name" value="P-LOOP CONTAINING NUCLEOTIDE TRIPHOSPHATE HYDROLASE"/>
    <property type="match status" value="1"/>
</dbReference>
<reference evidence="2 3" key="1">
    <citation type="submission" date="2020-07" db="EMBL/GenBank/DDBJ databases">
        <title>Trichoderma asperellum IC-1 whole genome shotgun sequence.</title>
        <authorList>
            <person name="Kanamasa S."/>
            <person name="Takahashi H."/>
        </authorList>
    </citation>
    <scope>NUCLEOTIDE SEQUENCE [LARGE SCALE GENOMIC DNA]</scope>
    <source>
        <strain evidence="2 3">IC-1</strain>
    </source>
</reference>
<dbReference type="SUPFAM" id="SSF52540">
    <property type="entry name" value="P-loop containing nucleoside triphosphate hydrolases"/>
    <property type="match status" value="1"/>
</dbReference>
<dbReference type="Gene3D" id="3.40.50.300">
    <property type="entry name" value="P-loop containing nucleotide triphosphate hydrolases"/>
    <property type="match status" value="1"/>
</dbReference>
<dbReference type="InterPro" id="IPR040632">
    <property type="entry name" value="Sulfotransfer_4"/>
</dbReference>
<evidence type="ECO:0000313" key="2">
    <source>
        <dbReference type="EMBL" id="GFP55739.1"/>
    </source>
</evidence>
<protein>
    <recommendedName>
        <fullName evidence="4">P-loop containing nucleoside triphosphate hydrolase protein</fullName>
    </recommendedName>
</protein>
<keyword evidence="1" id="KW-1133">Transmembrane helix</keyword>
<dbReference type="Proteomes" id="UP000517252">
    <property type="component" value="Unassembled WGS sequence"/>
</dbReference>
<keyword evidence="1" id="KW-0472">Membrane</keyword>
<dbReference type="EMBL" id="BLZH01000005">
    <property type="protein sequence ID" value="GFP55739.1"/>
    <property type="molecule type" value="Genomic_DNA"/>
</dbReference>
<gene>
    <name evidence="2" type="ORF">TASIC1_0005059700</name>
</gene>
<dbReference type="AlphaFoldDB" id="A0A6V8QTQ7"/>
<name>A0A6V8QTQ7_TRIAP</name>
<dbReference type="PANTHER" id="PTHR36978:SF3">
    <property type="entry name" value="P-LOOP CONTAINING NUCLEOSIDE TRIPHOSPHATE HYDROLASE PROTEIN"/>
    <property type="match status" value="1"/>
</dbReference>
<evidence type="ECO:0000256" key="1">
    <source>
        <dbReference type="SAM" id="Phobius"/>
    </source>
</evidence>
<organism evidence="2 3">
    <name type="scientific">Trichoderma asperellum</name>
    <name type="common">Filamentous fungus</name>
    <dbReference type="NCBI Taxonomy" id="101201"/>
    <lineage>
        <taxon>Eukaryota</taxon>
        <taxon>Fungi</taxon>
        <taxon>Dikarya</taxon>
        <taxon>Ascomycota</taxon>
        <taxon>Pezizomycotina</taxon>
        <taxon>Sordariomycetes</taxon>
        <taxon>Hypocreomycetidae</taxon>
        <taxon>Hypocreales</taxon>
        <taxon>Hypocreaceae</taxon>
        <taxon>Trichoderma</taxon>
    </lineage>
</organism>
<dbReference type="InterPro" id="IPR027417">
    <property type="entry name" value="P-loop_NTPase"/>
</dbReference>
<sequence length="281" mass="31951">MGGVPSIPTDKTRTVQVIGAGYSRTGTVSMSLALEKLLDGPVLHGGTQLLGREDAYAKLWCDIFANRHNKPILMKLLRQATAGFVAVTDNPAICFVTELAELYPDAKVVLVERDADRWWSSIMTLTKQGSVNGSWRLFTMLLWPCPTWRWAGVWTRGIQQCRARHVWEWGSDLFDVFWWDSDEERLGQPFSRDSLSIYNNWVRKNIASERLLTMELKQGWEPLARFLGKPVPDEPFPRANDSEAMQQFAQKMIRTAMLVWVGILAGAGTAAWMGFAAWKRW</sequence>
<proteinExistence type="predicted"/>
<accession>A0A6V8QTQ7</accession>
<feature type="transmembrane region" description="Helical" evidence="1">
    <location>
        <begin position="257"/>
        <end position="278"/>
    </location>
</feature>
<evidence type="ECO:0000313" key="3">
    <source>
        <dbReference type="Proteomes" id="UP000517252"/>
    </source>
</evidence>